<evidence type="ECO:0000313" key="1">
    <source>
        <dbReference type="EMBL" id="KAJ0021593.1"/>
    </source>
</evidence>
<evidence type="ECO:0000313" key="2">
    <source>
        <dbReference type="Proteomes" id="UP001163603"/>
    </source>
</evidence>
<gene>
    <name evidence="1" type="ORF">Pint_31959</name>
</gene>
<organism evidence="1 2">
    <name type="scientific">Pistacia integerrima</name>
    <dbReference type="NCBI Taxonomy" id="434235"/>
    <lineage>
        <taxon>Eukaryota</taxon>
        <taxon>Viridiplantae</taxon>
        <taxon>Streptophyta</taxon>
        <taxon>Embryophyta</taxon>
        <taxon>Tracheophyta</taxon>
        <taxon>Spermatophyta</taxon>
        <taxon>Magnoliopsida</taxon>
        <taxon>eudicotyledons</taxon>
        <taxon>Gunneridae</taxon>
        <taxon>Pentapetalae</taxon>
        <taxon>rosids</taxon>
        <taxon>malvids</taxon>
        <taxon>Sapindales</taxon>
        <taxon>Anacardiaceae</taxon>
        <taxon>Pistacia</taxon>
    </lineage>
</organism>
<dbReference type="Proteomes" id="UP001163603">
    <property type="component" value="Chromosome 11"/>
</dbReference>
<keyword evidence="2" id="KW-1185">Reference proteome</keyword>
<comment type="caution">
    <text evidence="1">The sequence shown here is derived from an EMBL/GenBank/DDBJ whole genome shotgun (WGS) entry which is preliminary data.</text>
</comment>
<proteinExistence type="predicted"/>
<protein>
    <submittedName>
        <fullName evidence="1">Uncharacterized protein</fullName>
    </submittedName>
</protein>
<dbReference type="EMBL" id="CM047746">
    <property type="protein sequence ID" value="KAJ0021593.1"/>
    <property type="molecule type" value="Genomic_DNA"/>
</dbReference>
<sequence>MAAVTVAGRSTSIFARTILRSTPSRTRLSQVSVSNGFVPSNFSLRSQSRIIPTPSPCRLLRRELSSLVPLHSAISAASLVSKLPSEASASIQGADLRITSVPSRIKCLQRSKLFLLSIL</sequence>
<accession>A0ACC0XR63</accession>
<reference evidence="2" key="1">
    <citation type="journal article" date="2023" name="G3 (Bethesda)">
        <title>Genome assembly and association tests identify interacting loci associated with vigor, precocity, and sex in interspecific pistachio rootstocks.</title>
        <authorList>
            <person name="Palmer W."/>
            <person name="Jacygrad E."/>
            <person name="Sagayaradj S."/>
            <person name="Cavanaugh K."/>
            <person name="Han R."/>
            <person name="Bertier L."/>
            <person name="Beede B."/>
            <person name="Kafkas S."/>
            <person name="Golino D."/>
            <person name="Preece J."/>
            <person name="Michelmore R."/>
        </authorList>
    </citation>
    <scope>NUCLEOTIDE SEQUENCE [LARGE SCALE GENOMIC DNA]</scope>
</reference>
<name>A0ACC0XR63_9ROSI</name>